<dbReference type="FunFam" id="3.30.70.960:FF:000003">
    <property type="entry name" value="MUC16 isoform 1"/>
    <property type="match status" value="3"/>
</dbReference>
<dbReference type="Gene3D" id="3.30.70.960">
    <property type="entry name" value="SEA domain"/>
    <property type="match status" value="3"/>
</dbReference>
<name>A0A5E4BQ27_MARMO</name>
<feature type="domain" description="SEA" evidence="2">
    <location>
        <begin position="481"/>
        <end position="602"/>
    </location>
</feature>
<dbReference type="AlphaFoldDB" id="A0A5E4BQ27"/>
<evidence type="ECO:0000313" key="3">
    <source>
        <dbReference type="EMBL" id="VTJ71667.1"/>
    </source>
</evidence>
<feature type="region of interest" description="Disordered" evidence="1">
    <location>
        <begin position="1"/>
        <end position="475"/>
    </location>
</feature>
<feature type="domain" description="SEA" evidence="2">
    <location>
        <begin position="639"/>
        <end position="759"/>
    </location>
</feature>
<keyword evidence="4" id="KW-1185">Reference proteome</keyword>
<feature type="compositionally biased region" description="Polar residues" evidence="1">
    <location>
        <begin position="169"/>
        <end position="226"/>
    </location>
</feature>
<gene>
    <name evidence="3" type="ORF">MONAX_5E030697</name>
</gene>
<feature type="compositionally biased region" description="Low complexity" evidence="1">
    <location>
        <begin position="144"/>
        <end position="161"/>
    </location>
</feature>
<sequence>MSSHTPSFERSSTGEERKTTGAFAKGLPTKASSAPAASTPGRSTSSSPRSTAKGEGTMWSHTNAEYVTTTISHRRATATRVTELPQGTVTNTSSAPPDTAQTSVETAESPPESPPPPSARPQPTTTSSAIKNIFTVTEEHQTSEEASPSTTTPGPSSTKSALSGKLKHTMSSLGTSEVESSNPPTSLNTGAPSTSSAGSRVSGHTNTQRGNMHTLRTNYLPITSQHPRNEAWEETSRKITMATHTAPTRHGSKDAAEITDYSTKPEPQGHSLASPRSTTAPETTEHQEVITRSQTHSPSPKTPQRSTSTHHPEPETTTPVTAGSPAGTPKVPEQSISGVLPSAKQSTPSSPGSTVHEEDTPESRTNKQAITSPFPTSTASGTVISNDTQGIGPEPTSAPPHTALSSQDTTSSPNWDNQVLHNDFFDLSPHHSSARNHTEPDDTVERHTKKPNGAAPRGTAGPVEGPPAATSPAGSKAEVPLTVYFTINFTITNLPYTEDMGLPGSGIFNATERTLQYLLKPLFRNSSLGSFYADCRLKMLRAEKDKMSTRIDAVCSYYSGPTGPRLDREQLYWELSQLTHGVTQLGPYSLERNSLCVNGYTHQYWASTKSNLVTSTYPLGSPTSVTPISSSTAAGLQPVLVTFTLNLTITNLYYTPDMGRPGSLNFNSTEKALIRLLESVFRNTSIGSSYSGCRLSLLRSKSEAVTTVNAICTYHPDPMSPSLDRKQLYQEVSQLTHGITRLGPYTLDRDSLYINGTSSYLVSFTLNFTITSLNYTKDMEPPGSEIFKTIERILKRLLRSVFQNSSIGHLYSDCKLTLLRPEKNRTATGVDAVCTYRPDPMGLELDRKKLYWELRHETHDVTQLGFFTLDRDSLYVNGYNHQASGPSLSSEYLSLMTVCTNLL</sequence>
<feature type="compositionally biased region" description="Basic and acidic residues" evidence="1">
    <location>
        <begin position="355"/>
        <end position="365"/>
    </location>
</feature>
<feature type="domain" description="SEA" evidence="2">
    <location>
        <begin position="760"/>
        <end position="881"/>
    </location>
</feature>
<dbReference type="PANTHER" id="PTHR14672:SF1">
    <property type="entry name" value="MUCIN-16"/>
    <property type="match status" value="1"/>
</dbReference>
<dbReference type="EMBL" id="CABDUW010000576">
    <property type="protein sequence ID" value="VTJ71667.1"/>
    <property type="molecule type" value="Genomic_DNA"/>
</dbReference>
<feature type="compositionally biased region" description="Polar residues" evidence="1">
    <location>
        <begin position="343"/>
        <end position="353"/>
    </location>
</feature>
<evidence type="ECO:0000256" key="1">
    <source>
        <dbReference type="SAM" id="MobiDB-lite"/>
    </source>
</evidence>
<feature type="compositionally biased region" description="Low complexity" evidence="1">
    <location>
        <begin position="28"/>
        <end position="54"/>
    </location>
</feature>
<evidence type="ECO:0000313" key="4">
    <source>
        <dbReference type="Proteomes" id="UP000335636"/>
    </source>
</evidence>
<evidence type="ECO:0000259" key="2">
    <source>
        <dbReference type="PROSITE" id="PS50024"/>
    </source>
</evidence>
<reference evidence="3" key="1">
    <citation type="submission" date="2019-04" db="EMBL/GenBank/DDBJ databases">
        <authorList>
            <person name="Alioto T."/>
            <person name="Alioto T."/>
        </authorList>
    </citation>
    <scope>NUCLEOTIDE SEQUENCE [LARGE SCALE GENOMIC DNA]</scope>
</reference>
<feature type="compositionally biased region" description="Polar residues" evidence="1">
    <location>
        <begin position="290"/>
        <end position="305"/>
    </location>
</feature>
<dbReference type="Pfam" id="PF01390">
    <property type="entry name" value="SEA"/>
    <property type="match status" value="3"/>
</dbReference>
<dbReference type="Proteomes" id="UP000335636">
    <property type="component" value="Unassembled WGS sequence"/>
</dbReference>
<feature type="compositionally biased region" description="Polar residues" evidence="1">
    <location>
        <begin position="403"/>
        <end position="420"/>
    </location>
</feature>
<protein>
    <recommendedName>
        <fullName evidence="2">SEA domain-containing protein</fullName>
    </recommendedName>
</protein>
<feature type="compositionally biased region" description="Polar residues" evidence="1">
    <location>
        <begin position="59"/>
        <end position="71"/>
    </location>
</feature>
<comment type="caution">
    <text evidence="3">The sequence shown here is derived from an EMBL/GenBank/DDBJ whole genome shotgun (WGS) entry which is preliminary data.</text>
</comment>
<dbReference type="InterPro" id="IPR028850">
    <property type="entry name" value="MUC16"/>
</dbReference>
<feature type="compositionally biased region" description="Polar residues" evidence="1">
    <location>
        <begin position="366"/>
        <end position="389"/>
    </location>
</feature>
<dbReference type="InterPro" id="IPR036364">
    <property type="entry name" value="SEA_dom_sf"/>
</dbReference>
<organism evidence="3 4">
    <name type="scientific">Marmota monax</name>
    <name type="common">Woodchuck</name>
    <dbReference type="NCBI Taxonomy" id="9995"/>
    <lineage>
        <taxon>Eukaryota</taxon>
        <taxon>Metazoa</taxon>
        <taxon>Chordata</taxon>
        <taxon>Craniata</taxon>
        <taxon>Vertebrata</taxon>
        <taxon>Euteleostomi</taxon>
        <taxon>Mammalia</taxon>
        <taxon>Eutheria</taxon>
        <taxon>Euarchontoglires</taxon>
        <taxon>Glires</taxon>
        <taxon>Rodentia</taxon>
        <taxon>Sciuromorpha</taxon>
        <taxon>Sciuridae</taxon>
        <taxon>Xerinae</taxon>
        <taxon>Marmotini</taxon>
        <taxon>Marmota</taxon>
    </lineage>
</organism>
<dbReference type="InterPro" id="IPR000082">
    <property type="entry name" value="SEA_dom"/>
</dbReference>
<feature type="compositionally biased region" description="Polar residues" evidence="1">
    <location>
        <begin position="85"/>
        <end position="101"/>
    </location>
</feature>
<feature type="compositionally biased region" description="Polar residues" evidence="1">
    <location>
        <begin position="1"/>
        <end position="11"/>
    </location>
</feature>
<accession>A0A5E4BQ27</accession>
<feature type="compositionally biased region" description="Pro residues" evidence="1">
    <location>
        <begin position="111"/>
        <end position="120"/>
    </location>
</feature>
<dbReference type="SUPFAM" id="SSF82671">
    <property type="entry name" value="SEA domain"/>
    <property type="match status" value="3"/>
</dbReference>
<feature type="compositionally biased region" description="Basic and acidic residues" evidence="1">
    <location>
        <begin position="436"/>
        <end position="446"/>
    </location>
</feature>
<dbReference type="PROSITE" id="PS50024">
    <property type="entry name" value="SEA"/>
    <property type="match status" value="3"/>
</dbReference>
<feature type="compositionally biased region" description="Basic and acidic residues" evidence="1">
    <location>
        <begin position="227"/>
        <end position="237"/>
    </location>
</feature>
<proteinExistence type="predicted"/>
<dbReference type="PANTHER" id="PTHR14672">
    <property type="entry name" value="MUCIN-16"/>
    <property type="match status" value="1"/>
</dbReference>